<organism evidence="7">
    <name type="scientific">Siphoviridae sp. ctmpG14</name>
    <dbReference type="NCBI Taxonomy" id="2825654"/>
    <lineage>
        <taxon>Viruses</taxon>
        <taxon>Duplodnaviria</taxon>
        <taxon>Heunggongvirae</taxon>
        <taxon>Uroviricota</taxon>
        <taxon>Caudoviricetes</taxon>
    </lineage>
</organism>
<dbReference type="GO" id="GO:0016787">
    <property type="term" value="F:hydrolase activity"/>
    <property type="evidence" value="ECO:0007669"/>
    <property type="project" value="UniProtKB-KW"/>
</dbReference>
<evidence type="ECO:0000256" key="1">
    <source>
        <dbReference type="ARBA" id="ARBA00022741"/>
    </source>
</evidence>
<evidence type="ECO:0000256" key="4">
    <source>
        <dbReference type="ARBA" id="ARBA00022840"/>
    </source>
</evidence>
<dbReference type="GO" id="GO:0003677">
    <property type="term" value="F:DNA binding"/>
    <property type="evidence" value="ECO:0007669"/>
    <property type="project" value="InterPro"/>
</dbReference>
<feature type="domain" description="Helicase C-terminal" evidence="6">
    <location>
        <begin position="337"/>
        <end position="511"/>
    </location>
</feature>
<dbReference type="InterPro" id="IPR050615">
    <property type="entry name" value="ATP-dep_DNA_Helicase"/>
</dbReference>
<dbReference type="Gene3D" id="3.30.780.20">
    <property type="match status" value="1"/>
</dbReference>
<evidence type="ECO:0000256" key="3">
    <source>
        <dbReference type="ARBA" id="ARBA00022806"/>
    </source>
</evidence>
<dbReference type="SMART" id="SM00490">
    <property type="entry name" value="HELICc"/>
    <property type="match status" value="1"/>
</dbReference>
<dbReference type="InterPro" id="IPR027417">
    <property type="entry name" value="P-loop_NTPase"/>
</dbReference>
<dbReference type="GO" id="GO:0004386">
    <property type="term" value="F:helicase activity"/>
    <property type="evidence" value="ECO:0007669"/>
    <property type="project" value="UniProtKB-KW"/>
</dbReference>
<dbReference type="SMART" id="SM00487">
    <property type="entry name" value="DEXDc"/>
    <property type="match status" value="1"/>
</dbReference>
<proteinExistence type="predicted"/>
<dbReference type="InterPro" id="IPR049430">
    <property type="entry name" value="UvsW_N_sf"/>
</dbReference>
<keyword evidence="3 7" id="KW-0347">Helicase</keyword>
<dbReference type="GO" id="GO:0005524">
    <property type="term" value="F:ATP binding"/>
    <property type="evidence" value="ECO:0007669"/>
    <property type="project" value="UniProtKB-KW"/>
</dbReference>
<dbReference type="EMBL" id="BK015384">
    <property type="protein sequence ID" value="DAE04121.1"/>
    <property type="molecule type" value="Genomic_DNA"/>
</dbReference>
<dbReference type="PANTHER" id="PTHR11274">
    <property type="entry name" value="RAD25/XP-B DNA REPAIR HELICASE"/>
    <property type="match status" value="1"/>
</dbReference>
<protein>
    <submittedName>
        <fullName evidence="7">DNA helicase</fullName>
    </submittedName>
</protein>
<evidence type="ECO:0000256" key="2">
    <source>
        <dbReference type="ARBA" id="ARBA00022801"/>
    </source>
</evidence>
<dbReference type="PROSITE" id="PS51194">
    <property type="entry name" value="HELICASE_CTER"/>
    <property type="match status" value="1"/>
</dbReference>
<dbReference type="InterPro" id="IPR006935">
    <property type="entry name" value="Helicase/UvrB_N"/>
</dbReference>
<accession>A0A8S5PCL8</accession>
<name>A0A8S5PCL8_9CAUD</name>
<evidence type="ECO:0000259" key="5">
    <source>
        <dbReference type="PROSITE" id="PS51192"/>
    </source>
</evidence>
<keyword evidence="2" id="KW-0378">Hydrolase</keyword>
<keyword evidence="4" id="KW-0067">ATP-binding</keyword>
<dbReference type="Gene3D" id="3.40.50.300">
    <property type="entry name" value="P-loop containing nucleotide triphosphate hydrolases"/>
    <property type="match status" value="2"/>
</dbReference>
<dbReference type="InterPro" id="IPR001650">
    <property type="entry name" value="Helicase_C-like"/>
</dbReference>
<dbReference type="Pfam" id="PF04851">
    <property type="entry name" value="ResIII"/>
    <property type="match status" value="1"/>
</dbReference>
<dbReference type="SUPFAM" id="SSF52540">
    <property type="entry name" value="P-loop containing nucleoside triphosphate hydrolases"/>
    <property type="match status" value="1"/>
</dbReference>
<keyword evidence="1" id="KW-0547">Nucleotide-binding</keyword>
<dbReference type="PANTHER" id="PTHR11274:SF0">
    <property type="entry name" value="GENERAL TRANSCRIPTION AND DNA REPAIR FACTOR IIH HELICASE SUBUNIT XPB"/>
    <property type="match status" value="1"/>
</dbReference>
<sequence length="513" mass="58084">MSMENNTIKILANAVTCKVDTEDRNVKLEVNRCLTYFVDGYEQSTAFKMHTWDGTASFFNFAKGTFPAGFMYYVGACLKRKGYDVQFYKKPLPKPLGKLRPKIGNYEYDPRYEYQYTVTEKLLKHGQIICRAATGAGKSLIALIAFATINRPTLFLTTRSILMYQMKENVENNLGIDVAVIGDGNLGFENSDGSKSLKKFTVATVQTIHSYIKEPNPTDSAYEFTAQRKRQEFMKSILEKFEFVILEEAHESSASGWFELLKYCKNAYYRLALTGTPFMKESEEMNMRLMASSGPVAITVTEKQLIDCGILATPYFKFVHLTKKPATMSMKTSWQPAYRIGIVENEERNQAIIYEARRAVSHGLTVMILFKQIAHGKTLKEMLDDARIPNELIVGADDQAERKRAINKLKDGKIKVLLGSTILDVGVDVPAVGMVIIASAGKAEVALRQRIGRGLRAKKNQANICFVVDFDDPFNKYLKNHAQQRKAIIQHTDGFKEHIVEDFDYNLLKEKLC</sequence>
<dbReference type="PROSITE" id="PS51192">
    <property type="entry name" value="HELICASE_ATP_BIND_1"/>
    <property type="match status" value="1"/>
</dbReference>
<dbReference type="InterPro" id="IPR014001">
    <property type="entry name" value="Helicase_ATP-bd"/>
</dbReference>
<feature type="domain" description="Helicase ATP-binding" evidence="5">
    <location>
        <begin position="119"/>
        <end position="295"/>
    </location>
</feature>
<evidence type="ECO:0000259" key="6">
    <source>
        <dbReference type="PROSITE" id="PS51194"/>
    </source>
</evidence>
<dbReference type="Pfam" id="PF00271">
    <property type="entry name" value="Helicase_C"/>
    <property type="match status" value="1"/>
</dbReference>
<reference evidence="7" key="1">
    <citation type="journal article" date="2021" name="Proc. Natl. Acad. Sci. U.S.A.">
        <title>A Catalog of Tens of Thousands of Viruses from Human Metagenomes Reveals Hidden Associations with Chronic Diseases.</title>
        <authorList>
            <person name="Tisza M.J."/>
            <person name="Buck C.B."/>
        </authorList>
    </citation>
    <scope>NUCLEOTIDE SEQUENCE</scope>
    <source>
        <strain evidence="7">CtmpG14</strain>
    </source>
</reference>
<evidence type="ECO:0000313" key="7">
    <source>
        <dbReference type="EMBL" id="DAE04121.1"/>
    </source>
</evidence>